<evidence type="ECO:0000313" key="3">
    <source>
        <dbReference type="Proteomes" id="UP000034498"/>
    </source>
</evidence>
<comment type="caution">
    <text evidence="2">The sequence shown here is derived from an EMBL/GenBank/DDBJ whole genome shotgun (WGS) entry which is preliminary data.</text>
</comment>
<organism evidence="2 3">
    <name type="scientific">Berkelbacteria bacterium GW2011_GWB1_38_5</name>
    <dbReference type="NCBI Taxonomy" id="1618336"/>
    <lineage>
        <taxon>Bacteria</taxon>
        <taxon>Candidatus Berkelbacteria</taxon>
    </lineage>
</organism>
<dbReference type="STRING" id="1618336.US94_C0001G0030"/>
<protein>
    <submittedName>
        <fullName evidence="2">LmbE family protein</fullName>
    </submittedName>
</protein>
<keyword evidence="1" id="KW-0812">Transmembrane</keyword>
<proteinExistence type="predicted"/>
<name>A0A0G0MLR6_9BACT</name>
<dbReference type="Pfam" id="PF02585">
    <property type="entry name" value="PIG-L"/>
    <property type="match status" value="1"/>
</dbReference>
<dbReference type="PANTHER" id="PTHR12993:SF11">
    <property type="entry name" value="N-ACETYLGLUCOSAMINYL-PHOSPHATIDYLINOSITOL DE-N-ACETYLASE"/>
    <property type="match status" value="1"/>
</dbReference>
<dbReference type="InterPro" id="IPR024078">
    <property type="entry name" value="LmbE-like_dom_sf"/>
</dbReference>
<dbReference type="InterPro" id="IPR003737">
    <property type="entry name" value="GlcNAc_PI_deacetylase-related"/>
</dbReference>
<reference evidence="2 3" key="1">
    <citation type="journal article" date="2015" name="Nature">
        <title>rRNA introns, odd ribosomes, and small enigmatic genomes across a large radiation of phyla.</title>
        <authorList>
            <person name="Brown C.T."/>
            <person name="Hug L.A."/>
            <person name="Thomas B.C."/>
            <person name="Sharon I."/>
            <person name="Castelle C.J."/>
            <person name="Singh A."/>
            <person name="Wilkins M.J."/>
            <person name="Williams K.H."/>
            <person name="Banfield J.F."/>
        </authorList>
    </citation>
    <scope>NUCLEOTIDE SEQUENCE [LARGE SCALE GENOMIC DNA]</scope>
</reference>
<dbReference type="AlphaFoldDB" id="A0A0G0MLR6"/>
<dbReference type="PATRIC" id="fig|1618336.3.peg.31"/>
<dbReference type="PANTHER" id="PTHR12993">
    <property type="entry name" value="N-ACETYLGLUCOSAMINYL-PHOSPHATIDYLINOSITOL DE-N-ACETYLASE-RELATED"/>
    <property type="match status" value="1"/>
</dbReference>
<dbReference type="EMBL" id="LBUX01000001">
    <property type="protein sequence ID" value="KKQ74629.1"/>
    <property type="molecule type" value="Genomic_DNA"/>
</dbReference>
<accession>A0A0G0MLR6</accession>
<sequence length="277" mass="31975">MALKFLPMSKVKKLFLNRKIQIVVIVLSLFFVPSFIYASFNHVLPQSAIYLLDNINVPQKGDKLLVFSPHPDDETIGVGGYIIEATKREAIVKIVLVTDGNKQGKEVKRYEEFRKATSILGVKNDNLVFLDLPDGKLRGKDEVLLDKLFKDQIDDFEPNYIAYPHPLDIHPDHSVTGQIVEKVIKNNSKVTAYKYLIHDYRYPQPKKYRPNLFLLPPVDVVTNDKQWKRLLLSDDDLKLKEKAISQYHSQLRVPFLRSLILSLVRKNELFATMTLDE</sequence>
<gene>
    <name evidence="2" type="ORF">US94_C0001G0030</name>
</gene>
<dbReference type="Gene3D" id="3.40.50.10320">
    <property type="entry name" value="LmbE-like"/>
    <property type="match status" value="1"/>
</dbReference>
<dbReference type="GO" id="GO:0016811">
    <property type="term" value="F:hydrolase activity, acting on carbon-nitrogen (but not peptide) bonds, in linear amides"/>
    <property type="evidence" value="ECO:0007669"/>
    <property type="project" value="TreeGrafter"/>
</dbReference>
<keyword evidence="1" id="KW-1133">Transmembrane helix</keyword>
<dbReference type="SUPFAM" id="SSF102588">
    <property type="entry name" value="LmbE-like"/>
    <property type="match status" value="1"/>
</dbReference>
<evidence type="ECO:0000313" key="2">
    <source>
        <dbReference type="EMBL" id="KKQ74629.1"/>
    </source>
</evidence>
<keyword evidence="1" id="KW-0472">Membrane</keyword>
<evidence type="ECO:0000256" key="1">
    <source>
        <dbReference type="SAM" id="Phobius"/>
    </source>
</evidence>
<feature type="transmembrane region" description="Helical" evidence="1">
    <location>
        <begin position="20"/>
        <end position="40"/>
    </location>
</feature>
<dbReference type="Proteomes" id="UP000034498">
    <property type="component" value="Unassembled WGS sequence"/>
</dbReference>